<dbReference type="Gene3D" id="3.30.70.330">
    <property type="match status" value="1"/>
</dbReference>
<keyword evidence="1 2" id="KW-0694">RNA-binding</keyword>
<dbReference type="AlphaFoldDB" id="A0AAW0DYJ5"/>
<dbReference type="CDD" id="cd12532">
    <property type="entry name" value="RRM3_MEI2_fungi"/>
    <property type="match status" value="1"/>
</dbReference>
<evidence type="ECO:0000256" key="3">
    <source>
        <dbReference type="SAM" id="MobiDB-lite"/>
    </source>
</evidence>
<feature type="region of interest" description="Disordered" evidence="3">
    <location>
        <begin position="82"/>
        <end position="139"/>
    </location>
</feature>
<feature type="region of interest" description="Disordered" evidence="3">
    <location>
        <begin position="1"/>
        <end position="24"/>
    </location>
</feature>
<protein>
    <submittedName>
        <fullName evidence="5">Meiosis protein mei2</fullName>
    </submittedName>
</protein>
<feature type="domain" description="RRM" evidence="4">
    <location>
        <begin position="746"/>
        <end position="842"/>
    </location>
</feature>
<feature type="region of interest" description="Disordered" evidence="3">
    <location>
        <begin position="446"/>
        <end position="556"/>
    </location>
</feature>
<dbReference type="InterPro" id="IPR007201">
    <property type="entry name" value="Mei2-like_Rrm_C"/>
</dbReference>
<evidence type="ECO:0000259" key="4">
    <source>
        <dbReference type="PROSITE" id="PS50102"/>
    </source>
</evidence>
<reference evidence="5 6" key="1">
    <citation type="journal article" date="2024" name="J Genomics">
        <title>Draft genome sequencing and assembly of Favolaschia claudopus CIRM-BRFM 2984 isolated from oak limbs.</title>
        <authorList>
            <person name="Navarro D."/>
            <person name="Drula E."/>
            <person name="Chaduli D."/>
            <person name="Cazenave R."/>
            <person name="Ahrendt S."/>
            <person name="Wang J."/>
            <person name="Lipzen A."/>
            <person name="Daum C."/>
            <person name="Barry K."/>
            <person name="Grigoriev I.V."/>
            <person name="Favel A."/>
            <person name="Rosso M.N."/>
            <person name="Martin F."/>
        </authorList>
    </citation>
    <scope>NUCLEOTIDE SEQUENCE [LARGE SCALE GENOMIC DNA]</scope>
    <source>
        <strain evidence="5 6">CIRM-BRFM 2984</strain>
    </source>
</reference>
<organism evidence="5 6">
    <name type="scientific">Favolaschia claudopus</name>
    <dbReference type="NCBI Taxonomy" id="2862362"/>
    <lineage>
        <taxon>Eukaryota</taxon>
        <taxon>Fungi</taxon>
        <taxon>Dikarya</taxon>
        <taxon>Basidiomycota</taxon>
        <taxon>Agaricomycotina</taxon>
        <taxon>Agaricomycetes</taxon>
        <taxon>Agaricomycetidae</taxon>
        <taxon>Agaricales</taxon>
        <taxon>Marasmiineae</taxon>
        <taxon>Mycenaceae</taxon>
        <taxon>Favolaschia</taxon>
    </lineage>
</organism>
<dbReference type="InterPro" id="IPR012677">
    <property type="entry name" value="Nucleotide-bd_a/b_plait_sf"/>
</dbReference>
<feature type="compositionally biased region" description="Basic and acidic residues" evidence="3">
    <location>
        <begin position="907"/>
        <end position="930"/>
    </location>
</feature>
<feature type="compositionally biased region" description="Basic and acidic residues" evidence="3">
    <location>
        <begin position="452"/>
        <end position="461"/>
    </location>
</feature>
<dbReference type="PROSITE" id="PS50102">
    <property type="entry name" value="RRM"/>
    <property type="match status" value="1"/>
</dbReference>
<dbReference type="SUPFAM" id="SSF54928">
    <property type="entry name" value="RNA-binding domain, RBD"/>
    <property type="match status" value="1"/>
</dbReference>
<feature type="compositionally biased region" description="Polar residues" evidence="3">
    <location>
        <begin position="395"/>
        <end position="406"/>
    </location>
</feature>
<sequence length="953" mass="104779">MSVSSNPAIVTGHETETLRPHPPRLQHSPSMPNIWFPPHSGPIPHRLIENCGDLLKCPTPLPPSVTNALKATDIRRDAAISQDAQVQADDVAEDGSTEARPLPPLTKSVSRRRLNYDQPNLLITPPSTPSSSIRTAGSIDSNLSYPTSVDSHAGPHQHMISTHFLLLQNVSRTVNSEKLQFAILRTLAARKHVAHSNGTPSMPPPNKSTNVLELTIDSIKGVLLRYHESHGIAILAFYDVRQAKSAQVLLSTPIDNSALAECIGEDTNGGAGGWLECAFVTAKDLTDMVGQSSFLAEIQGSFLLTVDVVPKPPASTGTEDSKREIGIATVTSLLKAYGGLRSFGLASDTEQTSSHKVFCVEYYDVREARVAHTGLNGKVLFGMRLFTSDLDSEPSETGGSLTTGDAQSCIPFPSSGPAHEKSLLQFQPAGKTAQIRERYLFIDTTGKARPRSISDSHESLEGSHPSVPTGSSDSPPYFYKSPTSGVHSPRTPESHSRRASNHLFFDATSCNTPSDQQTPKRPRSVSFGSVAGTGRDERHDMAVASRAVRPQDPRPQADYCYPMDRFPHPYYNAAAVSHLPSAYPYDYSPHASQLASPVHGYSGPPSPYPYTYDYDMQAHIPAAINMNMGNWTFEQAMMVPGMYGFPYTPTNASPVSEYWQGSPAPSPQHTAFFQYPPPPLSPDSPLFKPPQHPPLIHSVHFPGAPSSSSVASSRAVVPSSVQPVNNSAERNQLNLARIEDGQDTRTTVMIKNIPNKMSDKDLMAYIGNVCPRKIDFLYLRMDFQNGCNVGYAFVNFISVQDLLHFAKAKLGEKWNMFSSEKVLQMSYANYQGKEALVEKFKNSCIMDERLAWQPKIFYSDGPEQGLPEPFPAPTHLRRKERSSYNRGPLYVPGMMSGLQPSLHRRQPQGDEQRDRSIRYNERPRRLRDVDDQVYSITQSMASTSLVGKKPGKK</sequence>
<proteinExistence type="predicted"/>
<dbReference type="EMBL" id="JAWWNJ010000004">
    <property type="protein sequence ID" value="KAK7057105.1"/>
    <property type="molecule type" value="Genomic_DNA"/>
</dbReference>
<evidence type="ECO:0000313" key="6">
    <source>
        <dbReference type="Proteomes" id="UP001362999"/>
    </source>
</evidence>
<accession>A0AAW0DYJ5</accession>
<keyword evidence="6" id="KW-1185">Reference proteome</keyword>
<dbReference type="Proteomes" id="UP001362999">
    <property type="component" value="Unassembled WGS sequence"/>
</dbReference>
<dbReference type="Pfam" id="PF04059">
    <property type="entry name" value="RRM_2"/>
    <property type="match status" value="1"/>
</dbReference>
<feature type="compositionally biased region" description="Polar residues" evidence="3">
    <location>
        <begin position="508"/>
        <end position="519"/>
    </location>
</feature>
<dbReference type="PANTHER" id="PTHR23189">
    <property type="entry name" value="RNA RECOGNITION MOTIF-CONTAINING"/>
    <property type="match status" value="1"/>
</dbReference>
<dbReference type="InterPro" id="IPR034862">
    <property type="entry name" value="Fungal_Mei2-like_RRM3"/>
</dbReference>
<dbReference type="InterPro" id="IPR035979">
    <property type="entry name" value="RBD_domain_sf"/>
</dbReference>
<feature type="region of interest" description="Disordered" evidence="3">
    <location>
        <begin position="392"/>
        <end position="414"/>
    </location>
</feature>
<dbReference type="InterPro" id="IPR000504">
    <property type="entry name" value="RRM_dom"/>
</dbReference>
<dbReference type="GO" id="GO:0003723">
    <property type="term" value="F:RNA binding"/>
    <property type="evidence" value="ECO:0007669"/>
    <property type="project" value="UniProtKB-UniRule"/>
</dbReference>
<evidence type="ECO:0000313" key="5">
    <source>
        <dbReference type="EMBL" id="KAK7057105.1"/>
    </source>
</evidence>
<comment type="caution">
    <text evidence="5">The sequence shown here is derived from an EMBL/GenBank/DDBJ whole genome shotgun (WGS) entry which is preliminary data.</text>
</comment>
<gene>
    <name evidence="5" type="ORF">R3P38DRAFT_3544318</name>
</gene>
<feature type="region of interest" description="Disordered" evidence="3">
    <location>
        <begin position="863"/>
        <end position="933"/>
    </location>
</feature>
<evidence type="ECO:0000256" key="1">
    <source>
        <dbReference type="ARBA" id="ARBA00022884"/>
    </source>
</evidence>
<evidence type="ECO:0000256" key="2">
    <source>
        <dbReference type="PROSITE-ProRule" id="PRU00176"/>
    </source>
</evidence>
<name>A0AAW0DYJ5_9AGAR</name>